<dbReference type="EMBL" id="CP031092">
    <property type="protein sequence ID" value="AXF55158.1"/>
    <property type="molecule type" value="Genomic_DNA"/>
</dbReference>
<dbReference type="AlphaFoldDB" id="A0A345BW27"/>
<evidence type="ECO:0008006" key="4">
    <source>
        <dbReference type="Google" id="ProtNLM"/>
    </source>
</evidence>
<dbReference type="RefSeq" id="WP_114370892.1">
    <property type="nucleotide sequence ID" value="NZ_CP031092.1"/>
</dbReference>
<sequence length="402" mass="44061">MKTIMQQSMNDANMNDNRILMATVKILMTIATHDSAAFTLLDLFWHQYCISPTYDNNDQPDGGKKLKYLWKKKSSLVSIVLGASLLVTACNDEAADDDWQHAHISGPTDSGWYPLSTLFSDIWMDELEEVDVTVVEGGAIGNIREVNTGVDVQTGFAFASDFVDGVEGEGAFEGEPQENVKALGAFYPTLWNIAVLEDSPYESLEDVVEYGADVIPGNPGDASEAAFRRIFEAMGYGEEELDEAGVSVDYGGYGDAANQMRDGIIDVTVQGGGPYVPGLTEIDATQSVQLLSIPDDVIDELDEQGYGYTTDMTVPGDSYSGQTEDTPTIASWAIMVVNEDMDDEVVYELTKAIWENSARVEEEQPTRGMWFNPEDGYGQIEDPDENIHPGALQYYEEVGATD</sequence>
<name>A0A345BW27_9BACI</name>
<dbReference type="Gene3D" id="3.40.190.10">
    <property type="entry name" value="Periplasmic binding protein-like II"/>
    <property type="match status" value="2"/>
</dbReference>
<protein>
    <recommendedName>
        <fullName evidence="4">TAXI family TRAP transporter solute-binding subunit</fullName>
    </recommendedName>
</protein>
<accession>A0A345BW27</accession>
<dbReference type="CDD" id="cd13520">
    <property type="entry name" value="PBP2_TAXI_TRAP"/>
    <property type="match status" value="1"/>
</dbReference>
<dbReference type="InterPro" id="IPR011852">
    <property type="entry name" value="TRAP_TAXI"/>
</dbReference>
<dbReference type="PANTHER" id="PTHR42941">
    <property type="entry name" value="SLL1037 PROTEIN"/>
    <property type="match status" value="1"/>
</dbReference>
<reference evidence="2 3" key="1">
    <citation type="journal article" date="2018" name="J. Microbiol.">
        <title>Salicibibacter kimchii gen. nov., sp. nov., a moderately halophilic and alkalitolerant bacterium in the family Bacillaceae, isolated from kimchi.</title>
        <authorList>
            <person name="Jang J.Y."/>
            <person name="Oh Y.J."/>
            <person name="Lim S.K."/>
            <person name="Park H.K."/>
            <person name="Lee C."/>
            <person name="Kim J.Y."/>
            <person name="Lee M.A."/>
            <person name="Choi H.J."/>
        </authorList>
    </citation>
    <scope>NUCLEOTIDE SEQUENCE [LARGE SCALE GENOMIC DNA]</scope>
    <source>
        <strain evidence="2 3">NKC1-1</strain>
    </source>
</reference>
<evidence type="ECO:0000256" key="1">
    <source>
        <dbReference type="SAM" id="MobiDB-lite"/>
    </source>
</evidence>
<dbReference type="OrthoDB" id="9776669at2"/>
<dbReference type="KEGG" id="rue:DT065_03415"/>
<gene>
    <name evidence="2" type="ORF">DT065_03415</name>
</gene>
<evidence type="ECO:0000313" key="3">
    <source>
        <dbReference type="Proteomes" id="UP000252100"/>
    </source>
</evidence>
<feature type="region of interest" description="Disordered" evidence="1">
    <location>
        <begin position="368"/>
        <end position="387"/>
    </location>
</feature>
<dbReference type="SUPFAM" id="SSF53850">
    <property type="entry name" value="Periplasmic binding protein-like II"/>
    <property type="match status" value="1"/>
</dbReference>
<proteinExistence type="predicted"/>
<dbReference type="NCBIfam" id="TIGR02122">
    <property type="entry name" value="TRAP_TAXI"/>
    <property type="match status" value="1"/>
</dbReference>
<evidence type="ECO:0000313" key="2">
    <source>
        <dbReference type="EMBL" id="AXF55158.1"/>
    </source>
</evidence>
<organism evidence="2 3">
    <name type="scientific">Salicibibacter kimchii</name>
    <dbReference type="NCBI Taxonomy" id="2099786"/>
    <lineage>
        <taxon>Bacteria</taxon>
        <taxon>Bacillati</taxon>
        <taxon>Bacillota</taxon>
        <taxon>Bacilli</taxon>
        <taxon>Bacillales</taxon>
        <taxon>Bacillaceae</taxon>
        <taxon>Salicibibacter</taxon>
    </lineage>
</organism>
<dbReference type="Pfam" id="PF16868">
    <property type="entry name" value="NMT1_3"/>
    <property type="match status" value="1"/>
</dbReference>
<dbReference type="Proteomes" id="UP000252100">
    <property type="component" value="Chromosome"/>
</dbReference>
<dbReference type="PANTHER" id="PTHR42941:SF1">
    <property type="entry name" value="SLL1037 PROTEIN"/>
    <property type="match status" value="1"/>
</dbReference>
<keyword evidence="3" id="KW-1185">Reference proteome</keyword>